<evidence type="ECO:0000313" key="1">
    <source>
        <dbReference type="EMBL" id="MPN53657.1"/>
    </source>
</evidence>
<accession>A0A645IR12</accession>
<name>A0A645IR12_9ZZZZ</name>
<protein>
    <submittedName>
        <fullName evidence="1">Uncharacterized protein</fullName>
    </submittedName>
</protein>
<organism evidence="1">
    <name type="scientific">bioreactor metagenome</name>
    <dbReference type="NCBI Taxonomy" id="1076179"/>
    <lineage>
        <taxon>unclassified sequences</taxon>
        <taxon>metagenomes</taxon>
        <taxon>ecological metagenomes</taxon>
    </lineage>
</organism>
<reference evidence="1" key="1">
    <citation type="submission" date="2019-08" db="EMBL/GenBank/DDBJ databases">
        <authorList>
            <person name="Kucharzyk K."/>
            <person name="Murdoch R.W."/>
            <person name="Higgins S."/>
            <person name="Loffler F."/>
        </authorList>
    </citation>
    <scope>NUCLEOTIDE SEQUENCE</scope>
</reference>
<gene>
    <name evidence="1" type="ORF">SDC9_201321</name>
</gene>
<comment type="caution">
    <text evidence="1">The sequence shown here is derived from an EMBL/GenBank/DDBJ whole genome shotgun (WGS) entry which is preliminary data.</text>
</comment>
<sequence length="105" mass="11072">MTKCQPFGNRHAPAPESGNEADAAIVQLVTDHVGLHLQPEHRIDVFDQCAVVAGLPDAVETHAVPVGEAYGALPELTLTGHLLVDRGRNALTAARDKGSDAMQEA</sequence>
<dbReference type="AlphaFoldDB" id="A0A645IR12"/>
<dbReference type="EMBL" id="VSSQ01120998">
    <property type="protein sequence ID" value="MPN53657.1"/>
    <property type="molecule type" value="Genomic_DNA"/>
</dbReference>
<proteinExistence type="predicted"/>